<dbReference type="Pfam" id="PF02102">
    <property type="entry name" value="Peptidase_M35"/>
    <property type="match status" value="1"/>
</dbReference>
<evidence type="ECO:0000313" key="15">
    <source>
        <dbReference type="EMBL" id="KAF2017969.1"/>
    </source>
</evidence>
<accession>A0A6A5XYD7</accession>
<keyword evidence="6 14" id="KW-0732">Signal</keyword>
<keyword evidence="9 13" id="KW-0482">Metalloprotease</keyword>
<keyword evidence="5 12" id="KW-0479">Metal-binding</keyword>
<comment type="catalytic activity">
    <reaction evidence="1 13">
        <text>Preferential cleavage of bonds with hydrophobic residues in P1'. Also 3-Asn-|-Gln-4 and 8-Gly-|-Ser-9 bonds in insulin B chain.</text>
        <dbReference type="EC" id="3.4.24.39"/>
    </reaction>
</comment>
<evidence type="ECO:0000256" key="8">
    <source>
        <dbReference type="ARBA" id="ARBA00022833"/>
    </source>
</evidence>
<dbReference type="PANTHER" id="PTHR37016:SF2">
    <property type="entry name" value="NEUTRAL PROTEASE 2 HOMOLOG SNOG_02177"/>
    <property type="match status" value="1"/>
</dbReference>
<evidence type="ECO:0000256" key="13">
    <source>
        <dbReference type="RuleBase" id="RU361126"/>
    </source>
</evidence>
<evidence type="ECO:0000256" key="9">
    <source>
        <dbReference type="ARBA" id="ARBA00023049"/>
    </source>
</evidence>
<evidence type="ECO:0000256" key="3">
    <source>
        <dbReference type="ARBA" id="ARBA00022670"/>
    </source>
</evidence>
<feature type="binding site" evidence="12">
    <location>
        <position position="315"/>
    </location>
    <ligand>
        <name>Zn(2+)</name>
        <dbReference type="ChEBI" id="CHEBI:29105"/>
        <note>catalytic</note>
    </ligand>
</feature>
<evidence type="ECO:0000256" key="7">
    <source>
        <dbReference type="ARBA" id="ARBA00022801"/>
    </source>
</evidence>
<keyword evidence="3 13" id="KW-0645">Protease</keyword>
<dbReference type="EMBL" id="ML978068">
    <property type="protein sequence ID" value="KAF2017969.1"/>
    <property type="molecule type" value="Genomic_DNA"/>
</dbReference>
<dbReference type="Gene3D" id="3.40.390.10">
    <property type="entry name" value="Collagenase (Catalytic Domain)"/>
    <property type="match status" value="1"/>
</dbReference>
<comment type="similarity">
    <text evidence="2 13">Belongs to the peptidase M35 family.</text>
</comment>
<keyword evidence="16" id="KW-1185">Reference proteome</keyword>
<evidence type="ECO:0000256" key="4">
    <source>
        <dbReference type="ARBA" id="ARBA00022685"/>
    </source>
</evidence>
<feature type="binding site" evidence="12">
    <location>
        <position position="306"/>
    </location>
    <ligand>
        <name>Zn(2+)</name>
        <dbReference type="ChEBI" id="CHEBI:29105"/>
        <note>catalytic</note>
    </ligand>
</feature>
<evidence type="ECO:0000256" key="12">
    <source>
        <dbReference type="PIRSR" id="PIRSR601384-2"/>
    </source>
</evidence>
<dbReference type="SUPFAM" id="SSF55486">
    <property type="entry name" value="Metalloproteases ('zincins'), catalytic domain"/>
    <property type="match status" value="1"/>
</dbReference>
<evidence type="ECO:0000256" key="1">
    <source>
        <dbReference type="ARBA" id="ARBA00001187"/>
    </source>
</evidence>
<evidence type="ECO:0000256" key="5">
    <source>
        <dbReference type="ARBA" id="ARBA00022723"/>
    </source>
</evidence>
<sequence length="352" mass="37546">MRFFLLSLAASLAGAVSIDLAQRDSPLEVQLSAVGNTAVKASITNKGASPLRVFKTGSILDDNAVEKVKVYQGDVLIPFEGVRLYVSTSSLDDTAFQTLAPGATLEKDFDIAHAHDVSAGGLYDIALNSALTYSSTDSNDLIGTVPIQSPVLTMTVDGAEASLTRAAFHAKTKRALLQADCTGAQRESLLKAFPICASRAAAASSAALTNAAKVKEYFKSDSTSVRNTVSGVFDKIAAECKDSTSGVSKQYCTDRDNNCQGGVIAYTYPARSYVVYCTGYFTRIVERSSECHHDDQPFVTMHEFTHLREIKGTDDYGVYGYAGVLKLSATQNLNHADTYALFSNAIDVGGSC</sequence>
<evidence type="ECO:0000256" key="2">
    <source>
        <dbReference type="ARBA" id="ARBA00010279"/>
    </source>
</evidence>
<dbReference type="GO" id="GO:0046872">
    <property type="term" value="F:metal ion binding"/>
    <property type="evidence" value="ECO:0007669"/>
    <property type="project" value="UniProtKB-KW"/>
</dbReference>
<evidence type="ECO:0000256" key="10">
    <source>
        <dbReference type="ARBA" id="ARBA00023145"/>
    </source>
</evidence>
<feature type="signal peptide" evidence="14">
    <location>
        <begin position="1"/>
        <end position="15"/>
    </location>
</feature>
<keyword evidence="8 12" id="KW-0862">Zinc</keyword>
<dbReference type="InterPro" id="IPR024079">
    <property type="entry name" value="MetalloPept_cat_dom_sf"/>
</dbReference>
<dbReference type="Proteomes" id="UP000799778">
    <property type="component" value="Unassembled WGS sequence"/>
</dbReference>
<evidence type="ECO:0000256" key="11">
    <source>
        <dbReference type="PIRSR" id="PIRSR601384-1"/>
    </source>
</evidence>
<dbReference type="InterPro" id="IPR050414">
    <property type="entry name" value="Fungal_M35_metalloproteases"/>
</dbReference>
<dbReference type="RefSeq" id="XP_033386308.1">
    <property type="nucleotide sequence ID" value="XM_033525046.1"/>
</dbReference>
<keyword evidence="13" id="KW-0964">Secreted</keyword>
<dbReference type="InterPro" id="IPR001384">
    <property type="entry name" value="Peptidase_M35"/>
</dbReference>
<organism evidence="15 16">
    <name type="scientific">Aaosphaeria arxii CBS 175.79</name>
    <dbReference type="NCBI Taxonomy" id="1450172"/>
    <lineage>
        <taxon>Eukaryota</taxon>
        <taxon>Fungi</taxon>
        <taxon>Dikarya</taxon>
        <taxon>Ascomycota</taxon>
        <taxon>Pezizomycotina</taxon>
        <taxon>Dothideomycetes</taxon>
        <taxon>Pleosporomycetidae</taxon>
        <taxon>Pleosporales</taxon>
        <taxon>Pleosporales incertae sedis</taxon>
        <taxon>Aaosphaeria</taxon>
    </lineage>
</organism>
<keyword evidence="10" id="KW-0865">Zymogen</keyword>
<dbReference type="Gene3D" id="2.60.40.2970">
    <property type="match status" value="1"/>
</dbReference>
<gene>
    <name evidence="15" type="ORF">BU24DRAFT_389579</name>
</gene>
<evidence type="ECO:0000256" key="14">
    <source>
        <dbReference type="SAM" id="SignalP"/>
    </source>
</evidence>
<dbReference type="PANTHER" id="PTHR37016">
    <property type="match status" value="1"/>
</dbReference>
<dbReference type="AlphaFoldDB" id="A0A6A5XYD7"/>
<dbReference type="OrthoDB" id="412874at2759"/>
<proteinExistence type="inferred from homology"/>
<evidence type="ECO:0000313" key="16">
    <source>
        <dbReference type="Proteomes" id="UP000799778"/>
    </source>
</evidence>
<dbReference type="EC" id="3.4.24.39" evidence="13"/>
<dbReference type="CDD" id="cd11008">
    <property type="entry name" value="M35_deuterolysin_like"/>
    <property type="match status" value="1"/>
</dbReference>
<comment type="subcellular location">
    <subcellularLocation>
        <location evidence="13">Secreted</location>
    </subcellularLocation>
</comment>
<evidence type="ECO:0000256" key="6">
    <source>
        <dbReference type="ARBA" id="ARBA00022729"/>
    </source>
</evidence>
<feature type="binding site" evidence="12">
    <location>
        <position position="302"/>
    </location>
    <ligand>
        <name>Zn(2+)</name>
        <dbReference type="ChEBI" id="CHEBI:29105"/>
        <note>catalytic</note>
    </ligand>
</feature>
<dbReference type="PRINTS" id="PR00768">
    <property type="entry name" value="DEUTEROLYSIN"/>
</dbReference>
<comment type="cofactor">
    <cofactor evidence="12 13">
        <name>Zn(2+)</name>
        <dbReference type="ChEBI" id="CHEBI:29105"/>
    </cofactor>
    <text evidence="12 13">Binds 1 zinc ion per subunit.</text>
</comment>
<protein>
    <recommendedName>
        <fullName evidence="13">Neutral protease 2</fullName>
        <ecNumber evidence="13">3.4.24.39</ecNumber>
    </recommendedName>
    <alternativeName>
        <fullName evidence="13">Deuterolysin</fullName>
    </alternativeName>
</protein>
<feature type="active site" evidence="11">
    <location>
        <position position="303"/>
    </location>
</feature>
<keyword evidence="7 13" id="KW-0378">Hydrolase</keyword>
<name>A0A6A5XYD7_9PLEO</name>
<feature type="chain" id="PRO_5025536815" description="Neutral protease 2" evidence="14">
    <location>
        <begin position="16"/>
        <end position="352"/>
    </location>
</feature>
<dbReference type="GO" id="GO:0005576">
    <property type="term" value="C:extracellular region"/>
    <property type="evidence" value="ECO:0007669"/>
    <property type="project" value="UniProtKB-SubCell"/>
</dbReference>
<dbReference type="GeneID" id="54282443"/>
<dbReference type="GO" id="GO:0004222">
    <property type="term" value="F:metalloendopeptidase activity"/>
    <property type="evidence" value="ECO:0007669"/>
    <property type="project" value="InterPro"/>
</dbReference>
<dbReference type="GO" id="GO:0006508">
    <property type="term" value="P:proteolysis"/>
    <property type="evidence" value="ECO:0007669"/>
    <property type="project" value="UniProtKB-KW"/>
</dbReference>
<reference evidence="15" key="1">
    <citation type="journal article" date="2020" name="Stud. Mycol.">
        <title>101 Dothideomycetes genomes: a test case for predicting lifestyles and emergence of pathogens.</title>
        <authorList>
            <person name="Haridas S."/>
            <person name="Albert R."/>
            <person name="Binder M."/>
            <person name="Bloem J."/>
            <person name="Labutti K."/>
            <person name="Salamov A."/>
            <person name="Andreopoulos B."/>
            <person name="Baker S."/>
            <person name="Barry K."/>
            <person name="Bills G."/>
            <person name="Bluhm B."/>
            <person name="Cannon C."/>
            <person name="Castanera R."/>
            <person name="Culley D."/>
            <person name="Daum C."/>
            <person name="Ezra D."/>
            <person name="Gonzalez J."/>
            <person name="Henrissat B."/>
            <person name="Kuo A."/>
            <person name="Liang C."/>
            <person name="Lipzen A."/>
            <person name="Lutzoni F."/>
            <person name="Magnuson J."/>
            <person name="Mondo S."/>
            <person name="Nolan M."/>
            <person name="Ohm R."/>
            <person name="Pangilinan J."/>
            <person name="Park H.-J."/>
            <person name="Ramirez L."/>
            <person name="Alfaro M."/>
            <person name="Sun H."/>
            <person name="Tritt A."/>
            <person name="Yoshinaga Y."/>
            <person name="Zwiers L.-H."/>
            <person name="Turgeon B."/>
            <person name="Goodwin S."/>
            <person name="Spatafora J."/>
            <person name="Crous P."/>
            <person name="Grigoriev I."/>
        </authorList>
    </citation>
    <scope>NUCLEOTIDE SEQUENCE</scope>
    <source>
        <strain evidence="15">CBS 175.79</strain>
    </source>
</reference>
<comment type="function">
    <text evidence="13">Secreted metalloproteinase that allows assimilation of proteinaceous substrates. Shows high activities on basic nuclear substrates such as histone and protamine.</text>
</comment>
<keyword evidence="4 13" id="KW-0165">Cleavage on pair of basic residues</keyword>